<accession>J3LBU5</accession>
<evidence type="ECO:0000259" key="1">
    <source>
        <dbReference type="Pfam" id="PF23635"/>
    </source>
</evidence>
<dbReference type="Pfam" id="PF23635">
    <property type="entry name" value="Beta-prop_AT5G49610-like"/>
    <property type="match status" value="1"/>
</dbReference>
<dbReference type="InterPro" id="IPR036047">
    <property type="entry name" value="F-box-like_dom_sf"/>
</dbReference>
<dbReference type="PANTHER" id="PTHR33207">
    <property type="entry name" value="F-BOX DOMAIN CONTAINING PROTEIN-RELATED"/>
    <property type="match status" value="1"/>
</dbReference>
<name>J3LBU5_ORYBR</name>
<evidence type="ECO:0000313" key="3">
    <source>
        <dbReference type="Proteomes" id="UP000006038"/>
    </source>
</evidence>
<reference evidence="2" key="1">
    <citation type="submission" date="2013-04" db="UniProtKB">
        <authorList>
            <consortium name="EnsemblPlants"/>
        </authorList>
    </citation>
    <scope>IDENTIFICATION</scope>
</reference>
<evidence type="ECO:0000313" key="2">
    <source>
        <dbReference type="EnsemblPlants" id="OB02G21120.1"/>
    </source>
</evidence>
<dbReference type="eggNOG" id="ENOG502R45U">
    <property type="taxonomic scope" value="Eukaryota"/>
</dbReference>
<keyword evidence="3" id="KW-1185">Reference proteome</keyword>
<protein>
    <recommendedName>
        <fullName evidence="1">F-box protein AT5G49610-like beta-propeller domain-containing protein</fullName>
    </recommendedName>
</protein>
<dbReference type="Proteomes" id="UP000006038">
    <property type="component" value="Unassembled WGS sequence"/>
</dbReference>
<dbReference type="Gramene" id="OB02G21120.1">
    <property type="protein sequence ID" value="OB02G21120.1"/>
    <property type="gene ID" value="OB02G21120"/>
</dbReference>
<dbReference type="SUPFAM" id="SSF81383">
    <property type="entry name" value="F-box domain"/>
    <property type="match status" value="1"/>
</dbReference>
<sequence>MEGSAVEGQRRRRRLPSSVDKVLGNDDLLGVILLRTGGCPVTLVRAALVCRGWYRHASLAAFLRRFRERHGRPRLLGFYVQLGHWTSLPRFSPLPGLPQELAAMVRRARLDVESYGGAEAPWICTDLGCWNGRLHISVCSLSSSSSSDSTVVCHPLLPGREWVVLPPSPDRMSFYCDGVRHKFLQFHGFVPNLGGSVEDGLPYIFLTIGTKQNQTIAHVYAARDGGRDDSSWSVLATAVAEKPFFLMSNQQSKVVLLDGAVYAVAKHDDGIAILKLCISSSTFSVTAVPDHVLVEGEFKGAFMLSPADDDSSSGIYLINCIGTQLNIWLHKTSSRSSSNGETNDDWTMVDTIMLETFWGTEEDDYQVDQEEVDVDEHVVIHAVTANADFVFFERYCDGIIYLLDVRARAAQKVYEHEASLLHHRVLRIRPFTMLWPPTFPALKEDDPDATSTVGRCKCNDIHFGEKLATGIPSPSLGRIMLIPMSIVGTILLSVVTDGASAGVTIISVGTNRVSIGQCILRFDTRFIGD</sequence>
<dbReference type="EnsemblPlants" id="OB02G21120.1">
    <property type="protein sequence ID" value="OB02G21120.1"/>
    <property type="gene ID" value="OB02G21120"/>
</dbReference>
<organism evidence="2">
    <name type="scientific">Oryza brachyantha</name>
    <name type="common">malo sina</name>
    <dbReference type="NCBI Taxonomy" id="4533"/>
    <lineage>
        <taxon>Eukaryota</taxon>
        <taxon>Viridiplantae</taxon>
        <taxon>Streptophyta</taxon>
        <taxon>Embryophyta</taxon>
        <taxon>Tracheophyta</taxon>
        <taxon>Spermatophyta</taxon>
        <taxon>Magnoliopsida</taxon>
        <taxon>Liliopsida</taxon>
        <taxon>Poales</taxon>
        <taxon>Poaceae</taxon>
        <taxon>BOP clade</taxon>
        <taxon>Oryzoideae</taxon>
        <taxon>Oryzeae</taxon>
        <taxon>Oryzinae</taxon>
        <taxon>Oryza</taxon>
    </lineage>
</organism>
<dbReference type="InterPro" id="IPR056594">
    <property type="entry name" value="AT5G49610-like_b-prop"/>
</dbReference>
<dbReference type="HOGENOM" id="CLU_037069_1_0_1"/>
<proteinExistence type="predicted"/>
<feature type="domain" description="F-box protein AT5G49610-like beta-propeller" evidence="1">
    <location>
        <begin position="128"/>
        <end position="439"/>
    </location>
</feature>
<dbReference type="OMA" id="RIWHYIV"/>
<dbReference type="AlphaFoldDB" id="J3LBU5"/>